<sequence length="29" mass="3025">MDLPMAITVGGGGSHMLIVEMAKERPLGI</sequence>
<name>A0A061QT67_9CHLO</name>
<evidence type="ECO:0000313" key="1">
    <source>
        <dbReference type="EMBL" id="JAC61639.1"/>
    </source>
</evidence>
<accession>A0A061QT67</accession>
<dbReference type="EMBL" id="GBEZ01019980">
    <property type="protein sequence ID" value="JAC66646.1"/>
    <property type="molecule type" value="Transcribed_RNA"/>
</dbReference>
<protein>
    <submittedName>
        <fullName evidence="1">Pirin</fullName>
    </submittedName>
</protein>
<organism evidence="1">
    <name type="scientific">Tetraselmis sp. GSL018</name>
    <dbReference type="NCBI Taxonomy" id="582737"/>
    <lineage>
        <taxon>Eukaryota</taxon>
        <taxon>Viridiplantae</taxon>
        <taxon>Chlorophyta</taxon>
        <taxon>core chlorophytes</taxon>
        <taxon>Chlorodendrophyceae</taxon>
        <taxon>Chlorodendrales</taxon>
        <taxon>Chlorodendraceae</taxon>
        <taxon>Tetraselmis</taxon>
    </lineage>
</organism>
<proteinExistence type="predicted"/>
<evidence type="ECO:0000313" key="2">
    <source>
        <dbReference type="EMBL" id="JAC66646.1"/>
    </source>
</evidence>
<dbReference type="AlphaFoldDB" id="A0A061QT67"/>
<dbReference type="EMBL" id="GBEZ01025448">
    <property type="protein sequence ID" value="JAC61639.1"/>
    <property type="molecule type" value="Transcribed_RNA"/>
</dbReference>
<gene>
    <name evidence="2" type="ORF">TSPGSL018_13144</name>
    <name evidence="1" type="ORF">TSPGSL018_25660</name>
</gene>
<reference evidence="1" key="1">
    <citation type="submission" date="2014-05" db="EMBL/GenBank/DDBJ databases">
        <title>The transcriptome of the halophilic microalga Tetraselmis sp. GSL018 isolated from the Great Salt Lake, Utah.</title>
        <authorList>
            <person name="Jinkerson R.E."/>
            <person name="D'Adamo S."/>
            <person name="Posewitz M.C."/>
        </authorList>
    </citation>
    <scope>NUCLEOTIDE SEQUENCE</scope>
    <source>
        <strain evidence="1">GSL018</strain>
    </source>
</reference>